<organism evidence="2">
    <name type="scientific">Rhizopus microsporus var. microsporus</name>
    <dbReference type="NCBI Taxonomy" id="86635"/>
    <lineage>
        <taxon>Eukaryota</taxon>
        <taxon>Fungi</taxon>
        <taxon>Fungi incertae sedis</taxon>
        <taxon>Mucoromycota</taxon>
        <taxon>Mucoromycotina</taxon>
        <taxon>Mucoromycetes</taxon>
        <taxon>Mucorales</taxon>
        <taxon>Mucorineae</taxon>
        <taxon>Rhizopodaceae</taxon>
        <taxon>Rhizopus</taxon>
    </lineage>
</organism>
<evidence type="ECO:0000313" key="2">
    <source>
        <dbReference type="EMBL" id="ORE07539.1"/>
    </source>
</evidence>
<dbReference type="Proteomes" id="UP000242414">
    <property type="component" value="Unassembled WGS sequence"/>
</dbReference>
<proteinExistence type="predicted"/>
<dbReference type="OrthoDB" id="2202855at2759"/>
<protein>
    <recommendedName>
        <fullName evidence="1">WWE domain-containing protein</fullName>
    </recommendedName>
</protein>
<evidence type="ECO:0000259" key="1">
    <source>
        <dbReference type="Pfam" id="PF02825"/>
    </source>
</evidence>
<name>A0A1X0R683_RHIZD</name>
<accession>A0A1X0R683</accession>
<dbReference type="EMBL" id="KV921902">
    <property type="protein sequence ID" value="ORE07539.1"/>
    <property type="molecule type" value="Genomic_DNA"/>
</dbReference>
<dbReference type="SUPFAM" id="SSF117839">
    <property type="entry name" value="WWE domain"/>
    <property type="match status" value="1"/>
</dbReference>
<dbReference type="Pfam" id="PF02825">
    <property type="entry name" value="WWE"/>
    <property type="match status" value="1"/>
</dbReference>
<feature type="domain" description="WWE" evidence="1">
    <location>
        <begin position="3"/>
        <end position="58"/>
    </location>
</feature>
<reference evidence="2" key="1">
    <citation type="journal article" date="2016" name="Proc. Natl. Acad. Sci. U.S.A.">
        <title>Lipid metabolic changes in an early divergent fungus govern the establishment of a mutualistic symbiosis with endobacteria.</title>
        <authorList>
            <person name="Lastovetsky O.A."/>
            <person name="Gaspar M.L."/>
            <person name="Mondo S.J."/>
            <person name="LaButti K.M."/>
            <person name="Sandor L."/>
            <person name="Grigoriev I.V."/>
            <person name="Henry S.A."/>
            <person name="Pawlowska T.E."/>
        </authorList>
    </citation>
    <scope>NUCLEOTIDE SEQUENCE [LARGE SCALE GENOMIC DNA]</scope>
    <source>
        <strain evidence="2">ATCC 52814</strain>
    </source>
</reference>
<dbReference type="AlphaFoldDB" id="A0A1X0R683"/>
<sequence length="68" mass="7888">MTAQWVYAAGSAWVTFDSATQKMIESLWERDGATWINCQCFHGPIYVDTSEMVVHFNNYSYTIARRKC</sequence>
<dbReference type="InterPro" id="IPR037197">
    <property type="entry name" value="WWE_dom_sf"/>
</dbReference>
<gene>
    <name evidence="2" type="ORF">BCV72DRAFT_226489</name>
</gene>
<dbReference type="VEuPathDB" id="FungiDB:BCV72DRAFT_226489"/>
<dbReference type="InterPro" id="IPR004170">
    <property type="entry name" value="WWE_dom"/>
</dbReference>